<feature type="compositionally biased region" description="Low complexity" evidence="1">
    <location>
        <begin position="645"/>
        <end position="657"/>
    </location>
</feature>
<feature type="transmembrane region" description="Helical" evidence="2">
    <location>
        <begin position="229"/>
        <end position="249"/>
    </location>
</feature>
<feature type="compositionally biased region" description="Acidic residues" evidence="1">
    <location>
        <begin position="712"/>
        <end position="722"/>
    </location>
</feature>
<dbReference type="OrthoDB" id="415897at2759"/>
<name>A0A812XAH5_SYMPI</name>
<dbReference type="AlphaFoldDB" id="A0A812XAH5"/>
<dbReference type="PANTHER" id="PTHR11319:SF35">
    <property type="entry name" value="OUTER MEMBRANE PROTEIN PMPC-RELATED"/>
    <property type="match status" value="1"/>
</dbReference>
<feature type="transmembrane region" description="Helical" evidence="2">
    <location>
        <begin position="170"/>
        <end position="191"/>
    </location>
</feature>
<proteinExistence type="predicted"/>
<feature type="region of interest" description="Disordered" evidence="1">
    <location>
        <begin position="266"/>
        <end position="285"/>
    </location>
</feature>
<gene>
    <name evidence="3" type="primary">SVEP1</name>
    <name evidence="3" type="ORF">SPIL2461_LOCUS20238</name>
</gene>
<keyword evidence="4" id="KW-1185">Reference proteome</keyword>
<organism evidence="3 4">
    <name type="scientific">Symbiodinium pilosum</name>
    <name type="common">Dinoflagellate</name>
    <dbReference type="NCBI Taxonomy" id="2952"/>
    <lineage>
        <taxon>Eukaryota</taxon>
        <taxon>Sar</taxon>
        <taxon>Alveolata</taxon>
        <taxon>Dinophyceae</taxon>
        <taxon>Suessiales</taxon>
        <taxon>Symbiodiniaceae</taxon>
        <taxon>Symbiodinium</taxon>
    </lineage>
</organism>
<evidence type="ECO:0000313" key="4">
    <source>
        <dbReference type="Proteomes" id="UP000649617"/>
    </source>
</evidence>
<keyword evidence="2" id="KW-0812">Transmembrane</keyword>
<feature type="transmembrane region" description="Helical" evidence="2">
    <location>
        <begin position="26"/>
        <end position="43"/>
    </location>
</feature>
<dbReference type="Proteomes" id="UP000649617">
    <property type="component" value="Unassembled WGS sequence"/>
</dbReference>
<keyword evidence="2" id="KW-0472">Membrane</keyword>
<comment type="caution">
    <text evidence="3">The sequence shown here is derived from an EMBL/GenBank/DDBJ whole genome shotgun (WGS) entry which is preliminary data.</text>
</comment>
<feature type="compositionally biased region" description="Low complexity" evidence="1">
    <location>
        <begin position="675"/>
        <end position="711"/>
    </location>
</feature>
<keyword evidence="2" id="KW-1133">Transmembrane helix</keyword>
<evidence type="ECO:0000256" key="2">
    <source>
        <dbReference type="SAM" id="Phobius"/>
    </source>
</evidence>
<dbReference type="PANTHER" id="PTHR11319">
    <property type="entry name" value="G PROTEIN-COUPLED RECEPTOR-RELATED"/>
    <property type="match status" value="1"/>
</dbReference>
<dbReference type="EMBL" id="CAJNIZ010045203">
    <property type="protein sequence ID" value="CAE7713416.1"/>
    <property type="molecule type" value="Genomic_DNA"/>
</dbReference>
<feature type="region of interest" description="Disordered" evidence="1">
    <location>
        <begin position="553"/>
        <end position="624"/>
    </location>
</feature>
<evidence type="ECO:0000313" key="3">
    <source>
        <dbReference type="EMBL" id="CAE7713416.1"/>
    </source>
</evidence>
<feature type="transmembrane region" description="Helical" evidence="2">
    <location>
        <begin position="88"/>
        <end position="111"/>
    </location>
</feature>
<feature type="transmembrane region" description="Helical" evidence="2">
    <location>
        <begin position="197"/>
        <end position="222"/>
    </location>
</feature>
<accession>A0A812XAH5</accession>
<sequence length="722" mass="79457">MPDLTSSAKESLDFGLFTSYPRPGRLFFQCVPVFWVTLIGMWPELLSSFLQMIRCRAIPEDDPSTGLQIMKQRLRSHPEVVCWGSDHFLLALIACIGLGVWCLGVPILLFIRIYCLRDRQSPENYRKYGYFIQGFEPGFWWWDIVVKRIDIGLMNVITYTNLANDEKAKLLLFPFMSGVQLALCAWCRPFTNSQAEILDFLEMCLLSFRFILFSMVAVMLIFNPSAEMTWVLAGLLVFLLSMVCGYFALHVAAQFLRTAGKDEDSEEEELQVGTSPTSTTTKSRRRKQNCLMRLLGRFKTWALNTAAFFLQESDDEKYVVAWSVYKPNVELVCAGGERRSSSGFRARLVAYAKAARASILRFGSGVQRQVLVKAYSEFSILWLDEFGQPYLPAEAVQILCALSTTARRVPAKTPKEGVYYKWKQEVITLLEYATDLDHIWHVNPDDILEVTQRLGKLGETEAVRLVEAIQGLLRTQKLKRPAEKLQLKDDDVAPALSMEDLGDEGLEEACKIVPREKGNDTNDVQMVAVKEQAAQTTASARVKRPSHALQNLADAPAGDERSQPLAESSVDPTNSASTEAPGAKEPEPPKPVRKVVASVPPPNINLKEVRKMSPRTSSAVVNAPKKAVHVPRVVSLGAPTPQTNPAVAASPDPVASPTSGPKMAASTKPVPGPKPAAKVAAAARPGAKPTATRLVPAAATGDAPAARAESDSPSESESESSE</sequence>
<reference evidence="3" key="1">
    <citation type="submission" date="2021-02" db="EMBL/GenBank/DDBJ databases">
        <authorList>
            <person name="Dougan E. K."/>
            <person name="Rhodes N."/>
            <person name="Thang M."/>
            <person name="Chan C."/>
        </authorList>
    </citation>
    <scope>NUCLEOTIDE SEQUENCE</scope>
</reference>
<protein>
    <submittedName>
        <fullName evidence="3">SVEP1 protein</fullName>
    </submittedName>
</protein>
<evidence type="ECO:0000256" key="1">
    <source>
        <dbReference type="SAM" id="MobiDB-lite"/>
    </source>
</evidence>
<feature type="region of interest" description="Disordered" evidence="1">
    <location>
        <begin position="636"/>
        <end position="722"/>
    </location>
</feature>